<dbReference type="InterPro" id="IPR029759">
    <property type="entry name" value="GPX_AS"/>
</dbReference>
<comment type="similarity">
    <text evidence="1 5">Belongs to the glutathione peroxidase family.</text>
</comment>
<dbReference type="GO" id="GO:0004601">
    <property type="term" value="F:peroxidase activity"/>
    <property type="evidence" value="ECO:0007669"/>
    <property type="project" value="UniProtKB-KW"/>
</dbReference>
<dbReference type="PROSITE" id="PS51355">
    <property type="entry name" value="GLUTATHIONE_PEROXID_3"/>
    <property type="match status" value="1"/>
</dbReference>
<dbReference type="InterPro" id="IPR000889">
    <property type="entry name" value="Glutathione_peroxidase"/>
</dbReference>
<dbReference type="PROSITE" id="PS00460">
    <property type="entry name" value="GLUTATHIONE_PEROXID_1"/>
    <property type="match status" value="1"/>
</dbReference>
<dbReference type="GO" id="GO:0034599">
    <property type="term" value="P:cellular response to oxidative stress"/>
    <property type="evidence" value="ECO:0007669"/>
    <property type="project" value="TreeGrafter"/>
</dbReference>
<proteinExistence type="inferred from homology"/>
<reference evidence="6 7" key="1">
    <citation type="submission" date="2019-01" db="EMBL/GenBank/DDBJ databases">
        <authorList>
            <person name="Chen W.-M."/>
        </authorList>
    </citation>
    <scope>NUCLEOTIDE SEQUENCE [LARGE SCALE GENOMIC DNA]</scope>
    <source>
        <strain evidence="6 7">KYPY4</strain>
    </source>
</reference>
<dbReference type="Pfam" id="PF00255">
    <property type="entry name" value="GSHPx"/>
    <property type="match status" value="1"/>
</dbReference>
<comment type="caution">
    <text evidence="6">The sequence shown here is derived from an EMBL/GenBank/DDBJ whole genome shotgun (WGS) entry which is preliminary data.</text>
</comment>
<dbReference type="RefSeq" id="WP_128227241.1">
    <property type="nucleotide sequence ID" value="NZ_SACR01000001.1"/>
</dbReference>
<dbReference type="EMBL" id="SACR01000001">
    <property type="protein sequence ID" value="RVU49607.1"/>
    <property type="molecule type" value="Genomic_DNA"/>
</dbReference>
<dbReference type="Proteomes" id="UP000285575">
    <property type="component" value="Unassembled WGS sequence"/>
</dbReference>
<dbReference type="Gene3D" id="3.40.30.10">
    <property type="entry name" value="Glutaredoxin"/>
    <property type="match status" value="1"/>
</dbReference>
<accession>A0A437RS69</accession>
<evidence type="ECO:0000256" key="3">
    <source>
        <dbReference type="ARBA" id="ARBA00023002"/>
    </source>
</evidence>
<protein>
    <recommendedName>
        <fullName evidence="5">Glutathione peroxidase</fullName>
    </recommendedName>
</protein>
<keyword evidence="7" id="KW-1185">Reference proteome</keyword>
<dbReference type="PIRSF" id="PIRSF000303">
    <property type="entry name" value="Glutathion_perox"/>
    <property type="match status" value="1"/>
</dbReference>
<dbReference type="SUPFAM" id="SSF52833">
    <property type="entry name" value="Thioredoxin-like"/>
    <property type="match status" value="1"/>
</dbReference>
<keyword evidence="3 5" id="KW-0560">Oxidoreductase</keyword>
<gene>
    <name evidence="6" type="ORF">EOE66_03345</name>
</gene>
<evidence type="ECO:0000313" key="6">
    <source>
        <dbReference type="EMBL" id="RVU49607.1"/>
    </source>
</evidence>
<name>A0A437RS69_9BURK</name>
<evidence type="ECO:0000256" key="5">
    <source>
        <dbReference type="RuleBase" id="RU000499"/>
    </source>
</evidence>
<evidence type="ECO:0000256" key="4">
    <source>
        <dbReference type="PIRSR" id="PIRSR000303-1"/>
    </source>
</evidence>
<evidence type="ECO:0000256" key="2">
    <source>
        <dbReference type="ARBA" id="ARBA00022559"/>
    </source>
</evidence>
<organism evidence="6 7">
    <name type="scientific">Rubrivivax rivuli</name>
    <dbReference type="NCBI Taxonomy" id="1862385"/>
    <lineage>
        <taxon>Bacteria</taxon>
        <taxon>Pseudomonadati</taxon>
        <taxon>Pseudomonadota</taxon>
        <taxon>Betaproteobacteria</taxon>
        <taxon>Burkholderiales</taxon>
        <taxon>Sphaerotilaceae</taxon>
        <taxon>Rubrivivax</taxon>
    </lineage>
</organism>
<dbReference type="OrthoDB" id="9785502at2"/>
<keyword evidence="2 5" id="KW-0575">Peroxidase</keyword>
<dbReference type="AlphaFoldDB" id="A0A437RS69"/>
<dbReference type="PANTHER" id="PTHR11592:SF78">
    <property type="entry name" value="GLUTATHIONE PEROXIDASE"/>
    <property type="match status" value="1"/>
</dbReference>
<dbReference type="PANTHER" id="PTHR11592">
    <property type="entry name" value="GLUTATHIONE PEROXIDASE"/>
    <property type="match status" value="1"/>
</dbReference>
<evidence type="ECO:0000313" key="7">
    <source>
        <dbReference type="Proteomes" id="UP000285575"/>
    </source>
</evidence>
<sequence>MATSLYDFDAVTIQGQPAQFSRHKGQVVLIVNTASACGFTPQFAGLEKLWKDYGPRGLVVVGFPSNEFGGQDPGSDAQIASFCEMNYGVSFPMMAKTQVNGSSAHPLWQWLKGEKPGLLGSQAIKWNFTKFLVGCDGQVIQRYAPTDTPEALRADIEKALAA</sequence>
<dbReference type="InterPro" id="IPR036249">
    <property type="entry name" value="Thioredoxin-like_sf"/>
</dbReference>
<dbReference type="PRINTS" id="PR01011">
    <property type="entry name" value="GLUTPROXDASE"/>
</dbReference>
<dbReference type="FunFam" id="3.40.30.10:FF:000010">
    <property type="entry name" value="Glutathione peroxidase"/>
    <property type="match status" value="1"/>
</dbReference>
<dbReference type="CDD" id="cd00340">
    <property type="entry name" value="GSH_Peroxidase"/>
    <property type="match status" value="1"/>
</dbReference>
<feature type="active site" evidence="4">
    <location>
        <position position="37"/>
    </location>
</feature>
<evidence type="ECO:0000256" key="1">
    <source>
        <dbReference type="ARBA" id="ARBA00006926"/>
    </source>
</evidence>